<dbReference type="InterPro" id="IPR013917">
    <property type="entry name" value="tRNA_wybutosine-synth"/>
</dbReference>
<evidence type="ECO:0000313" key="3">
    <source>
        <dbReference type="EMBL" id="RLV50924.1"/>
    </source>
</evidence>
<dbReference type="Pfam" id="PF11716">
    <property type="entry name" value="MDMPI_N"/>
    <property type="match status" value="1"/>
</dbReference>
<dbReference type="InterPro" id="IPR017517">
    <property type="entry name" value="Maleyloyr_isom"/>
</dbReference>
<organism evidence="3 4">
    <name type="scientific">Nocardioides mangrovicus</name>
    <dbReference type="NCBI Taxonomy" id="2478913"/>
    <lineage>
        <taxon>Bacteria</taxon>
        <taxon>Bacillati</taxon>
        <taxon>Actinomycetota</taxon>
        <taxon>Actinomycetes</taxon>
        <taxon>Propionibacteriales</taxon>
        <taxon>Nocardioidaceae</taxon>
        <taxon>Nocardioides</taxon>
    </lineage>
</organism>
<dbReference type="RefSeq" id="WP_121804604.1">
    <property type="nucleotide sequence ID" value="NZ_RDBE01000001.1"/>
</dbReference>
<evidence type="ECO:0000259" key="1">
    <source>
        <dbReference type="Pfam" id="PF08608"/>
    </source>
</evidence>
<dbReference type="Pfam" id="PF08608">
    <property type="entry name" value="Wyosine_form"/>
    <property type="match status" value="1"/>
</dbReference>
<dbReference type="NCBIfam" id="TIGR03084">
    <property type="entry name" value="TIGR03084 family metal-binding protein"/>
    <property type="match status" value="1"/>
</dbReference>
<dbReference type="InterPro" id="IPR017518">
    <property type="entry name" value="CHP03084"/>
</dbReference>
<evidence type="ECO:0000259" key="2">
    <source>
        <dbReference type="Pfam" id="PF11716"/>
    </source>
</evidence>
<accession>A0A3L8P726</accession>
<feature type="domain" description="tRNA wybutosine-synthesis" evidence="1">
    <location>
        <begin position="185"/>
        <end position="233"/>
    </location>
</feature>
<dbReference type="Proteomes" id="UP000281708">
    <property type="component" value="Unassembled WGS sequence"/>
</dbReference>
<dbReference type="InterPro" id="IPR034660">
    <property type="entry name" value="DinB/YfiT-like"/>
</dbReference>
<reference evidence="3 4" key="1">
    <citation type="submission" date="2018-10" db="EMBL/GenBank/DDBJ databases">
        <title>Marmoricola sp. 4Q3S-7 whole genome shotgun sequence.</title>
        <authorList>
            <person name="Li F."/>
        </authorList>
    </citation>
    <scope>NUCLEOTIDE SEQUENCE [LARGE SCALE GENOMIC DNA]</scope>
    <source>
        <strain evidence="3 4">4Q3S-7</strain>
    </source>
</reference>
<dbReference type="GO" id="GO:0046872">
    <property type="term" value="F:metal ion binding"/>
    <property type="evidence" value="ECO:0007669"/>
    <property type="project" value="InterPro"/>
</dbReference>
<proteinExistence type="predicted"/>
<dbReference type="InterPro" id="IPR024344">
    <property type="entry name" value="MDMPI_metal-binding"/>
</dbReference>
<keyword evidence="4" id="KW-1185">Reference proteome</keyword>
<protein>
    <submittedName>
        <fullName evidence="3">TIGR03084 family protein</fullName>
    </submittedName>
</protein>
<feature type="domain" description="Mycothiol-dependent maleylpyruvate isomerase metal-binding" evidence="2">
    <location>
        <begin position="16"/>
        <end position="148"/>
    </location>
</feature>
<dbReference type="NCBIfam" id="TIGR03083">
    <property type="entry name" value="maleylpyruvate isomerase family mycothiol-dependent enzyme"/>
    <property type="match status" value="1"/>
</dbReference>
<comment type="caution">
    <text evidence="3">The sequence shown here is derived from an EMBL/GenBank/DDBJ whole genome shotgun (WGS) entry which is preliminary data.</text>
</comment>
<dbReference type="EMBL" id="RDBE01000001">
    <property type="protein sequence ID" value="RLV50924.1"/>
    <property type="molecule type" value="Genomic_DNA"/>
</dbReference>
<dbReference type="Gene3D" id="1.20.120.450">
    <property type="entry name" value="dinb family like domain"/>
    <property type="match status" value="1"/>
</dbReference>
<dbReference type="AlphaFoldDB" id="A0A3L8P726"/>
<dbReference type="SUPFAM" id="SSF109854">
    <property type="entry name" value="DinB/YfiT-like putative metalloenzymes"/>
    <property type="match status" value="1"/>
</dbReference>
<gene>
    <name evidence="3" type="ORF">D9V37_03025</name>
</gene>
<name>A0A3L8P726_9ACTN</name>
<dbReference type="OrthoDB" id="113180at2"/>
<sequence length="269" mass="29135">MAGPLIADLVHDLSEESYDLVGILTDAADCAWAVPTPAVGWTVHDQVAHLAHFDWVTRMAVTEPAYFVRLRDGLHDLQTYVDSIGPANASRDGVDMLRWWTTERGALQSAFLDADPTERVPWFGPAMSLASKVTARIMETWAHGQDVADALGVTRTPTDRLRHVARIGVLAMPNSFRTHGRDAPQTPVRVELRAPSGDTWAWGPDDAADAVVGDALDFCRVVTQRRHVADTALAVSGRTAQAWIEVAQAFAGPPGAGRSPGQFPARENA</sequence>
<evidence type="ECO:0000313" key="4">
    <source>
        <dbReference type="Proteomes" id="UP000281708"/>
    </source>
</evidence>